<dbReference type="Pfam" id="PF12680">
    <property type="entry name" value="SnoaL_2"/>
    <property type="match status" value="1"/>
</dbReference>
<dbReference type="KEGG" id="asip:AQUSIP_23190"/>
<dbReference type="EMBL" id="LR699120">
    <property type="protein sequence ID" value="VVC76992.1"/>
    <property type="molecule type" value="Genomic_DNA"/>
</dbReference>
<name>A0A5E4PL48_9COXI</name>
<keyword evidence="3" id="KW-1185">Reference proteome</keyword>
<dbReference type="InterPro" id="IPR032710">
    <property type="entry name" value="NTF2-like_dom_sf"/>
</dbReference>
<gene>
    <name evidence="2" type="ORF">AQUSIP_23190</name>
</gene>
<dbReference type="SUPFAM" id="SSF54427">
    <property type="entry name" value="NTF2-like"/>
    <property type="match status" value="1"/>
</dbReference>
<evidence type="ECO:0000259" key="1">
    <source>
        <dbReference type="Pfam" id="PF12680"/>
    </source>
</evidence>
<dbReference type="Proteomes" id="UP000324194">
    <property type="component" value="Chromosome 2"/>
</dbReference>
<dbReference type="RefSeq" id="WP_148340399.1">
    <property type="nucleotide sequence ID" value="NZ_LR699120.1"/>
</dbReference>
<accession>A0A5E4PL48</accession>
<feature type="domain" description="SnoaL-like" evidence="1">
    <location>
        <begin position="11"/>
        <end position="122"/>
    </location>
</feature>
<dbReference type="AlphaFoldDB" id="A0A5E4PL48"/>
<reference evidence="2 3" key="1">
    <citation type="submission" date="2019-08" db="EMBL/GenBank/DDBJ databases">
        <authorList>
            <person name="Guy L."/>
        </authorList>
    </citation>
    <scope>NUCLEOTIDE SEQUENCE [LARGE SCALE GENOMIC DNA]</scope>
    <source>
        <strain evidence="2 3">SGT-108</strain>
    </source>
</reference>
<proteinExistence type="predicted"/>
<protein>
    <recommendedName>
        <fullName evidence="1">SnoaL-like domain-containing protein</fullName>
    </recommendedName>
</protein>
<evidence type="ECO:0000313" key="3">
    <source>
        <dbReference type="Proteomes" id="UP000324194"/>
    </source>
</evidence>
<evidence type="ECO:0000313" key="2">
    <source>
        <dbReference type="EMBL" id="VVC76992.1"/>
    </source>
</evidence>
<dbReference type="Gene3D" id="3.10.450.50">
    <property type="match status" value="1"/>
</dbReference>
<sequence>MPWAHLREVIKKYISAYNHFDIDGMMECFADECVFAAISGGSCSISCQGKSQVRELAAQSAMYFLDRKQQVKNWILSDNQAAIEIQYRATLKKDLPNGLKAGEELNLLGVSVFRFENDKIIELRDYN</sequence>
<dbReference type="OrthoDB" id="582835at2"/>
<organism evidence="2 3">
    <name type="scientific">Aquicella siphonis</name>
    <dbReference type="NCBI Taxonomy" id="254247"/>
    <lineage>
        <taxon>Bacteria</taxon>
        <taxon>Pseudomonadati</taxon>
        <taxon>Pseudomonadota</taxon>
        <taxon>Gammaproteobacteria</taxon>
        <taxon>Legionellales</taxon>
        <taxon>Coxiellaceae</taxon>
        <taxon>Aquicella</taxon>
    </lineage>
</organism>
<dbReference type="InterPro" id="IPR037401">
    <property type="entry name" value="SnoaL-like"/>
</dbReference>